<sequence>MSQTEKNNLWSISILLIILLGIVLISISIKISTMQSIDTDQPYNLSKTNMNIQVNAILSQQNEFEQFYTPYIGINKIPLVEKENILKSPYYDSSVPRDIPLEQERLHGNDRLYLLFHENEISRDNTKPQIESILLEIVRLVPGNKKMDIITIPMSLDSENIYKSDEFSFPLRGYYQAYFKITLKNTFNNSESANSMNKTAKSTQNILQESSHKLHINIYQNEQEELLESQKPLVVFSRWIFNDNVSIIENGQ</sequence>
<reference evidence="2 3" key="1">
    <citation type="submission" date="2018-04" db="EMBL/GenBank/DDBJ databases">
        <title>Novel Campyloabacter and Helicobacter Species and Strains.</title>
        <authorList>
            <person name="Mannion A.J."/>
            <person name="Shen Z."/>
            <person name="Fox J.G."/>
        </authorList>
    </citation>
    <scope>NUCLEOTIDE SEQUENCE [LARGE SCALE GENOMIC DNA]</scope>
    <source>
        <strain evidence="2 3">MIT 17-337</strain>
    </source>
</reference>
<keyword evidence="1" id="KW-1133">Transmembrane helix</keyword>
<feature type="transmembrane region" description="Helical" evidence="1">
    <location>
        <begin position="9"/>
        <end position="29"/>
    </location>
</feature>
<keyword evidence="1" id="KW-0472">Membrane</keyword>
<dbReference type="EMBL" id="NXLQ01000002">
    <property type="protein sequence ID" value="RDU67065.1"/>
    <property type="molecule type" value="Genomic_DNA"/>
</dbReference>
<accession>A0A3D8IQ68</accession>
<proteinExistence type="predicted"/>
<protein>
    <submittedName>
        <fullName evidence="2">Uncharacterized protein</fullName>
    </submittedName>
</protein>
<evidence type="ECO:0000313" key="3">
    <source>
        <dbReference type="Proteomes" id="UP000256379"/>
    </source>
</evidence>
<gene>
    <name evidence="2" type="ORF">CQA53_02055</name>
</gene>
<dbReference type="OrthoDB" id="5329509at2"/>
<dbReference type="RefSeq" id="WP_115542360.1">
    <property type="nucleotide sequence ID" value="NZ_NXLQ01000002.1"/>
</dbReference>
<organism evidence="2 3">
    <name type="scientific">Helicobacter didelphidarum</name>
    <dbReference type="NCBI Taxonomy" id="2040648"/>
    <lineage>
        <taxon>Bacteria</taxon>
        <taxon>Pseudomonadati</taxon>
        <taxon>Campylobacterota</taxon>
        <taxon>Epsilonproteobacteria</taxon>
        <taxon>Campylobacterales</taxon>
        <taxon>Helicobacteraceae</taxon>
        <taxon>Helicobacter</taxon>
    </lineage>
</organism>
<dbReference type="Proteomes" id="UP000256379">
    <property type="component" value="Unassembled WGS sequence"/>
</dbReference>
<dbReference type="AlphaFoldDB" id="A0A3D8IQ68"/>
<keyword evidence="1" id="KW-0812">Transmembrane</keyword>
<comment type="caution">
    <text evidence="2">The sequence shown here is derived from an EMBL/GenBank/DDBJ whole genome shotgun (WGS) entry which is preliminary data.</text>
</comment>
<keyword evidence="3" id="KW-1185">Reference proteome</keyword>
<name>A0A3D8IQ68_9HELI</name>
<evidence type="ECO:0000313" key="2">
    <source>
        <dbReference type="EMBL" id="RDU67065.1"/>
    </source>
</evidence>
<evidence type="ECO:0000256" key="1">
    <source>
        <dbReference type="SAM" id="Phobius"/>
    </source>
</evidence>